<feature type="domain" description="Phage tail tape measure protein" evidence="3">
    <location>
        <begin position="98"/>
        <end position="296"/>
    </location>
</feature>
<reference evidence="5" key="1">
    <citation type="submission" date="2021-07" db="EMBL/GenBank/DDBJ databases">
        <title>Complete genome sequencing of a Clostridium isolate.</title>
        <authorList>
            <person name="Ueki A."/>
            <person name="Tonouchi A."/>
        </authorList>
    </citation>
    <scope>NUCLEOTIDE SEQUENCE [LARGE SCALE GENOMIC DNA]</scope>
    <source>
        <strain evidence="5">C5S11</strain>
    </source>
</reference>
<evidence type="ECO:0000256" key="1">
    <source>
        <dbReference type="ARBA" id="ARBA00022612"/>
    </source>
</evidence>
<keyword evidence="2" id="KW-0472">Membrane</keyword>
<evidence type="ECO:0000259" key="3">
    <source>
        <dbReference type="Pfam" id="PF10145"/>
    </source>
</evidence>
<keyword evidence="1" id="KW-1188">Viral release from host cell</keyword>
<dbReference type="Pfam" id="PF10145">
    <property type="entry name" value="PhageMin_Tail"/>
    <property type="match status" value="1"/>
</dbReference>
<gene>
    <name evidence="4" type="ORF">psyc5s11_30010</name>
</gene>
<evidence type="ECO:0000313" key="5">
    <source>
        <dbReference type="Proteomes" id="UP000824633"/>
    </source>
</evidence>
<dbReference type="Proteomes" id="UP000824633">
    <property type="component" value="Chromosome"/>
</dbReference>
<dbReference type="RefSeq" id="WP_224033329.1">
    <property type="nucleotide sequence ID" value="NZ_AP024849.1"/>
</dbReference>
<keyword evidence="2" id="KW-0812">Transmembrane</keyword>
<feature type="transmembrane region" description="Helical" evidence="2">
    <location>
        <begin position="444"/>
        <end position="460"/>
    </location>
</feature>
<evidence type="ECO:0000256" key="2">
    <source>
        <dbReference type="SAM" id="Phobius"/>
    </source>
</evidence>
<dbReference type="PANTHER" id="PTHR37813">
    <property type="entry name" value="FELS-2 PROPHAGE PROTEIN"/>
    <property type="match status" value="1"/>
</dbReference>
<dbReference type="InterPro" id="IPR010090">
    <property type="entry name" value="Phage_tape_meas"/>
</dbReference>
<feature type="transmembrane region" description="Helical" evidence="2">
    <location>
        <begin position="389"/>
        <end position="408"/>
    </location>
</feature>
<keyword evidence="2" id="KW-1133">Transmembrane helix</keyword>
<keyword evidence="5" id="KW-1185">Reference proteome</keyword>
<dbReference type="NCBIfam" id="TIGR01760">
    <property type="entry name" value="tape_meas_TP901"/>
    <property type="match status" value="1"/>
</dbReference>
<proteinExistence type="predicted"/>
<accession>A0ABN6J2S8</accession>
<evidence type="ECO:0000313" key="4">
    <source>
        <dbReference type="EMBL" id="BCZ46934.1"/>
    </source>
</evidence>
<organism evidence="4 5">
    <name type="scientific">Clostridium gelidum</name>
    <dbReference type="NCBI Taxonomy" id="704125"/>
    <lineage>
        <taxon>Bacteria</taxon>
        <taxon>Bacillati</taxon>
        <taxon>Bacillota</taxon>
        <taxon>Clostridia</taxon>
        <taxon>Eubacteriales</taxon>
        <taxon>Clostridiaceae</taxon>
        <taxon>Clostridium</taxon>
    </lineage>
</organism>
<dbReference type="PANTHER" id="PTHR37813:SF1">
    <property type="entry name" value="FELS-2 PROPHAGE PROTEIN"/>
    <property type="match status" value="1"/>
</dbReference>
<name>A0ABN6J2S8_9CLOT</name>
<protein>
    <recommendedName>
        <fullName evidence="3">Phage tail tape measure protein domain-containing protein</fullName>
    </recommendedName>
</protein>
<dbReference type="EMBL" id="AP024849">
    <property type="protein sequence ID" value="BCZ46934.1"/>
    <property type="molecule type" value="Genomic_DNA"/>
</dbReference>
<sequence length="710" mass="74497">MSINVGTAIAYLEMDMSSFKNSIASAGADLKNFASEGGLQNVTNAMNSVGSELTKKVTLPIAGIGAAAANASMDFEAQMSKVNAISGATGEEMSKLKDQAIQLGADTNFSASGAAEGMELFASSGFKVNDIMKAMPGILDTAAAGGVTIAQAVDVAASSLNGFGMSADQVGHIGDVLAKLAGDTNAEILDTGEAMKYIAPVSKALGVSFEDTAASIGLLSNSGIKGTQAGTVLRGALTNLAKPTDTAAALMDNLGMKFFDANGKMLPMTDILTVLRDKTADLTQQEKAAAFAQIFGKEAMSGMLAMVDQGPDKFDELSKSLTNCDGSSKKMAGTMQDNLKGSIEAMKGSIETAAIKIGDVLAPMIRSCATWIADLVNKFSALPKPMQEFIVKVALVAAAIGPVLIIVAKLIESVRTVMSVFNGLKTAASVFSMLPAIINPPVLIIIGIIALIAAIVYVVIKNWDSLKVYFQAFFDFCKNLFNKLWEFFKWVFGGIADLAESIGNTIGSMITKIGEFFKNGIEGWKAIWTDLISFFKGVGGWIVDGLVGGLEKGWDKIFEVCGKIVRGIKSVFTNDSDGLGIHSPSRVFNEYGMNIGDGLVGGVDKKEELITSRFANLATKIRGLGNVEPNFDGLNNTDLAGAGSGSKTMLSALGGNSKQMSYSPNITMHVSIADTGEKGTAQLTDEVKSMGKAAFKNTIVDEFMSDALRL</sequence>